<organism evidence="1 2">
    <name type="scientific">Pelotomaculum propionicicum</name>
    <dbReference type="NCBI Taxonomy" id="258475"/>
    <lineage>
        <taxon>Bacteria</taxon>
        <taxon>Bacillati</taxon>
        <taxon>Bacillota</taxon>
        <taxon>Clostridia</taxon>
        <taxon>Eubacteriales</taxon>
        <taxon>Desulfotomaculaceae</taxon>
        <taxon>Pelotomaculum</taxon>
    </lineage>
</organism>
<proteinExistence type="predicted"/>
<name>A0A4Y7RYS5_9FIRM</name>
<comment type="caution">
    <text evidence="1">The sequence shown here is derived from an EMBL/GenBank/DDBJ whole genome shotgun (WGS) entry which is preliminary data.</text>
</comment>
<dbReference type="EMBL" id="QFFZ01000002">
    <property type="protein sequence ID" value="TEB13457.1"/>
    <property type="molecule type" value="Genomic_DNA"/>
</dbReference>
<dbReference type="InterPro" id="IPR029058">
    <property type="entry name" value="AB_hydrolase_fold"/>
</dbReference>
<gene>
    <name evidence="1" type="ORF">Pmgp_00351</name>
</gene>
<evidence type="ECO:0000313" key="2">
    <source>
        <dbReference type="Proteomes" id="UP000297597"/>
    </source>
</evidence>
<accession>A0A4Y7RYS5</accession>
<dbReference type="SUPFAM" id="SSF53474">
    <property type="entry name" value="alpha/beta-Hydrolases"/>
    <property type="match status" value="1"/>
</dbReference>
<sequence length="252" mass="28374">MILFVHGMGHSDDRNYWQAWSEPLRQALAGQGIELNEDQFAGVYYYDLVPGPREEALRDKTIQLKIDSLRETAAKETSLQRFSFAKGIETAKKFANIVVDSFGDIFTYLCLDQTHWAVNNRLYESIDACVPPVVLVGYSLGAIVSYCALKQNETAAKKVSHLIMVGSPLYWFKQGVLDRVDLDTRPAVGRMTNVAGVLDIALPQMVPKIQKELDEHIEFTINPFDPVKGHKEYFYKDEALTVIAGAIKKGWV</sequence>
<dbReference type="Gene3D" id="3.40.50.1820">
    <property type="entry name" value="alpha/beta hydrolase"/>
    <property type="match status" value="1"/>
</dbReference>
<dbReference type="RefSeq" id="WP_134212237.1">
    <property type="nucleotide sequence ID" value="NZ_QFFZ01000002.1"/>
</dbReference>
<protein>
    <recommendedName>
        <fullName evidence="3">AB hydrolase-1 domain-containing protein</fullName>
    </recommendedName>
</protein>
<dbReference type="OrthoDB" id="1785919at2"/>
<reference evidence="1 2" key="1">
    <citation type="journal article" date="2018" name="Environ. Microbiol.">
        <title>Novel energy conservation strategies and behaviour of Pelotomaculum schinkii driving syntrophic propionate catabolism.</title>
        <authorList>
            <person name="Hidalgo-Ahumada C.A.P."/>
            <person name="Nobu M.K."/>
            <person name="Narihiro T."/>
            <person name="Tamaki H."/>
            <person name="Liu W.T."/>
            <person name="Kamagata Y."/>
            <person name="Stams A.J.M."/>
            <person name="Imachi H."/>
            <person name="Sousa D.Z."/>
        </authorList>
    </citation>
    <scope>NUCLEOTIDE SEQUENCE [LARGE SCALE GENOMIC DNA]</scope>
    <source>
        <strain evidence="1 2">MGP</strain>
    </source>
</reference>
<evidence type="ECO:0000313" key="1">
    <source>
        <dbReference type="EMBL" id="TEB13457.1"/>
    </source>
</evidence>
<keyword evidence="2" id="KW-1185">Reference proteome</keyword>
<dbReference type="Proteomes" id="UP000297597">
    <property type="component" value="Unassembled WGS sequence"/>
</dbReference>
<evidence type="ECO:0008006" key="3">
    <source>
        <dbReference type="Google" id="ProtNLM"/>
    </source>
</evidence>
<dbReference type="AlphaFoldDB" id="A0A4Y7RYS5"/>